<dbReference type="EMBL" id="AMZH03004039">
    <property type="protein sequence ID" value="RRT70387.1"/>
    <property type="molecule type" value="Genomic_DNA"/>
</dbReference>
<dbReference type="Proteomes" id="UP000287651">
    <property type="component" value="Unassembled WGS sequence"/>
</dbReference>
<protein>
    <submittedName>
        <fullName evidence="1">Uncharacterized protein</fullName>
    </submittedName>
</protein>
<name>A0A427A2A2_ENSVE</name>
<sequence>MMLQGCRVYNFQRRKPLQGGSPAWPQPAPLQGWLATYKGGRSDVAKAPLQGGGRLRPGPLQWAATRNGGSPTGTNGFGQVARAYCKGQPPMARPQVTTTHYKAARGSPAARVVACKGDRWQEQSPAHEVPPEGSNACRRGGCHADGMQHRHLRRAVVAVATQIGARRGLGHPFK</sequence>
<gene>
    <name evidence="1" type="ORF">B296_00015178</name>
</gene>
<reference evidence="1 2" key="1">
    <citation type="journal article" date="2014" name="Agronomy (Basel)">
        <title>A Draft Genome Sequence for Ensete ventricosum, the Drought-Tolerant Tree Against Hunger.</title>
        <authorList>
            <person name="Harrison J."/>
            <person name="Moore K.A."/>
            <person name="Paszkiewicz K."/>
            <person name="Jones T."/>
            <person name="Grant M."/>
            <person name="Ambacheew D."/>
            <person name="Muzemil S."/>
            <person name="Studholme D.J."/>
        </authorList>
    </citation>
    <scope>NUCLEOTIDE SEQUENCE [LARGE SCALE GENOMIC DNA]</scope>
</reference>
<comment type="caution">
    <text evidence="1">The sequence shown here is derived from an EMBL/GenBank/DDBJ whole genome shotgun (WGS) entry which is preliminary data.</text>
</comment>
<dbReference type="AlphaFoldDB" id="A0A427A2A2"/>
<evidence type="ECO:0000313" key="1">
    <source>
        <dbReference type="EMBL" id="RRT70387.1"/>
    </source>
</evidence>
<organism evidence="1 2">
    <name type="scientific">Ensete ventricosum</name>
    <name type="common">Abyssinian banana</name>
    <name type="synonym">Musa ensete</name>
    <dbReference type="NCBI Taxonomy" id="4639"/>
    <lineage>
        <taxon>Eukaryota</taxon>
        <taxon>Viridiplantae</taxon>
        <taxon>Streptophyta</taxon>
        <taxon>Embryophyta</taxon>
        <taxon>Tracheophyta</taxon>
        <taxon>Spermatophyta</taxon>
        <taxon>Magnoliopsida</taxon>
        <taxon>Liliopsida</taxon>
        <taxon>Zingiberales</taxon>
        <taxon>Musaceae</taxon>
        <taxon>Ensete</taxon>
    </lineage>
</organism>
<proteinExistence type="predicted"/>
<evidence type="ECO:0000313" key="2">
    <source>
        <dbReference type="Proteomes" id="UP000287651"/>
    </source>
</evidence>
<accession>A0A427A2A2</accession>